<feature type="compositionally biased region" description="Basic and acidic residues" evidence="1">
    <location>
        <begin position="16"/>
        <end position="39"/>
    </location>
</feature>
<evidence type="ECO:0000256" key="1">
    <source>
        <dbReference type="SAM" id="MobiDB-lite"/>
    </source>
</evidence>
<keyword evidence="2" id="KW-0472">Membrane</keyword>
<reference evidence="3 4" key="1">
    <citation type="journal article" date="2019" name="Int. J. Syst. Evol. Microbiol.">
        <title>The Global Catalogue of Microorganisms (GCM) 10K type strain sequencing project: providing services to taxonomists for standard genome sequencing and annotation.</title>
        <authorList>
            <consortium name="The Broad Institute Genomics Platform"/>
            <consortium name="The Broad Institute Genome Sequencing Center for Infectious Disease"/>
            <person name="Wu L."/>
            <person name="Ma J."/>
        </authorList>
    </citation>
    <scope>NUCLEOTIDE SEQUENCE [LARGE SCALE GENOMIC DNA]</scope>
    <source>
        <strain evidence="3 4">JCM 30072</strain>
    </source>
</reference>
<feature type="compositionally biased region" description="Acidic residues" evidence="1">
    <location>
        <begin position="1"/>
        <end position="15"/>
    </location>
</feature>
<sequence length="154" mass="17221">MGEADGPIDDDTSEPEGDRNASGRGERTSRAQRERQAVTRDELRELQDQLEAFESEIEDRTVHREELEDDLKQYVRGRVRRGHATGWGPYLVLLYGTVMTLGAFYFLGGGWAILAMLVIWLSTLGLYALMVLVGVTVKAVGAPGRILDKLRSLR</sequence>
<feature type="transmembrane region" description="Helical" evidence="2">
    <location>
        <begin position="113"/>
        <end position="141"/>
    </location>
</feature>
<keyword evidence="2" id="KW-0812">Transmembrane</keyword>
<organism evidence="3 4">
    <name type="scientific">Halovenus salina</name>
    <dbReference type="NCBI Taxonomy" id="1510225"/>
    <lineage>
        <taxon>Archaea</taxon>
        <taxon>Methanobacteriati</taxon>
        <taxon>Methanobacteriota</taxon>
        <taxon>Stenosarchaea group</taxon>
        <taxon>Halobacteria</taxon>
        <taxon>Halobacteriales</taxon>
        <taxon>Haloarculaceae</taxon>
        <taxon>Halovenus</taxon>
    </lineage>
</organism>
<protein>
    <submittedName>
        <fullName evidence="3">Ribonuclease BN</fullName>
    </submittedName>
</protein>
<dbReference type="GeneID" id="76631244"/>
<keyword evidence="4" id="KW-1185">Reference proteome</keyword>
<dbReference type="AlphaFoldDB" id="A0ABD5W0T9"/>
<name>A0ABD5W0T9_9EURY</name>
<feature type="transmembrane region" description="Helical" evidence="2">
    <location>
        <begin position="87"/>
        <end position="107"/>
    </location>
</feature>
<comment type="caution">
    <text evidence="3">The sequence shown here is derived from an EMBL/GenBank/DDBJ whole genome shotgun (WGS) entry which is preliminary data.</text>
</comment>
<proteinExistence type="predicted"/>
<evidence type="ECO:0000313" key="4">
    <source>
        <dbReference type="Proteomes" id="UP001596445"/>
    </source>
</evidence>
<evidence type="ECO:0000256" key="2">
    <source>
        <dbReference type="SAM" id="Phobius"/>
    </source>
</evidence>
<evidence type="ECO:0000313" key="3">
    <source>
        <dbReference type="EMBL" id="MFC7059146.1"/>
    </source>
</evidence>
<keyword evidence="2" id="KW-1133">Transmembrane helix</keyword>
<gene>
    <name evidence="3" type="ORF">ACFQQG_14370</name>
</gene>
<dbReference type="RefSeq" id="WP_267161882.1">
    <property type="nucleotide sequence ID" value="NZ_CP112972.1"/>
</dbReference>
<dbReference type="EMBL" id="JBHSZI010000001">
    <property type="protein sequence ID" value="MFC7059146.1"/>
    <property type="molecule type" value="Genomic_DNA"/>
</dbReference>
<dbReference type="Proteomes" id="UP001596445">
    <property type="component" value="Unassembled WGS sequence"/>
</dbReference>
<accession>A0ABD5W0T9</accession>
<feature type="region of interest" description="Disordered" evidence="1">
    <location>
        <begin position="1"/>
        <end position="39"/>
    </location>
</feature>